<evidence type="ECO:0000259" key="2">
    <source>
        <dbReference type="Pfam" id="PF13411"/>
    </source>
</evidence>
<dbReference type="AlphaFoldDB" id="A0A9X6BAU9"/>
<sequence length="194" mass="22800">MDDTMNIDNTTQEKAYWAAEVAERLKTNTSTLRNWTNALEKENYQFIKDANGRRAFLEKDIENLKLLQKCLKNNMSMKDAVHAVISSIEGQIRTGVVREKDRPLIRPLSEDAVERIVNEALEIQQKKFEEKLEKQNKDFERMLNQKLTEQAEFIFKNINEITEKRDRTALEVEVKKIEETKKNGFQKLLGFFKS</sequence>
<proteinExistence type="predicted"/>
<dbReference type="InterPro" id="IPR000551">
    <property type="entry name" value="MerR-type_HTH_dom"/>
</dbReference>
<feature type="coiled-coil region" evidence="1">
    <location>
        <begin position="47"/>
        <end position="74"/>
    </location>
</feature>
<dbReference type="RefSeq" id="WP_078186450.1">
    <property type="nucleotide sequence ID" value="NZ_MUAU01000019.1"/>
</dbReference>
<feature type="domain" description="HTH merR-type" evidence="2">
    <location>
        <begin position="16"/>
        <end position="81"/>
    </location>
</feature>
<reference evidence="3 4" key="1">
    <citation type="submission" date="2017-01" db="EMBL/GenBank/DDBJ databases">
        <title>Bacillus cereus isolates.</title>
        <authorList>
            <person name="Beno S.M."/>
        </authorList>
    </citation>
    <scope>NUCLEOTIDE SEQUENCE [LARGE SCALE GENOMIC DNA]</scope>
    <source>
        <strain evidence="3 4">FSL K6-1030</strain>
    </source>
</reference>
<name>A0A9X6BAU9_BACCE</name>
<feature type="coiled-coil region" evidence="1">
    <location>
        <begin position="118"/>
        <end position="164"/>
    </location>
</feature>
<organism evidence="3 4">
    <name type="scientific">Bacillus cereus</name>
    <dbReference type="NCBI Taxonomy" id="1396"/>
    <lineage>
        <taxon>Bacteria</taxon>
        <taxon>Bacillati</taxon>
        <taxon>Bacillota</taxon>
        <taxon>Bacilli</taxon>
        <taxon>Bacillales</taxon>
        <taxon>Bacillaceae</taxon>
        <taxon>Bacillus</taxon>
        <taxon>Bacillus cereus group</taxon>
    </lineage>
</organism>
<evidence type="ECO:0000313" key="3">
    <source>
        <dbReference type="EMBL" id="OOR75424.1"/>
    </source>
</evidence>
<keyword evidence="1" id="KW-0175">Coiled coil</keyword>
<comment type="caution">
    <text evidence="3">The sequence shown here is derived from an EMBL/GenBank/DDBJ whole genome shotgun (WGS) entry which is preliminary data.</text>
</comment>
<dbReference type="Proteomes" id="UP000190641">
    <property type="component" value="Unassembled WGS sequence"/>
</dbReference>
<gene>
    <name evidence="3" type="ORF">BLX06_08845</name>
</gene>
<dbReference type="EMBL" id="MUAU01000019">
    <property type="protein sequence ID" value="OOR75424.1"/>
    <property type="molecule type" value="Genomic_DNA"/>
</dbReference>
<evidence type="ECO:0000256" key="1">
    <source>
        <dbReference type="SAM" id="Coils"/>
    </source>
</evidence>
<dbReference type="InterPro" id="IPR009061">
    <property type="entry name" value="DNA-bd_dom_put_sf"/>
</dbReference>
<dbReference type="Gene3D" id="1.10.1660.10">
    <property type="match status" value="1"/>
</dbReference>
<dbReference type="Pfam" id="PF13411">
    <property type="entry name" value="MerR_1"/>
    <property type="match status" value="1"/>
</dbReference>
<dbReference type="GO" id="GO:0003677">
    <property type="term" value="F:DNA binding"/>
    <property type="evidence" value="ECO:0007669"/>
    <property type="project" value="InterPro"/>
</dbReference>
<dbReference type="SUPFAM" id="SSF46955">
    <property type="entry name" value="Putative DNA-binding domain"/>
    <property type="match status" value="1"/>
</dbReference>
<evidence type="ECO:0000313" key="4">
    <source>
        <dbReference type="Proteomes" id="UP000190641"/>
    </source>
</evidence>
<protein>
    <recommendedName>
        <fullName evidence="2">HTH merR-type domain-containing protein</fullName>
    </recommendedName>
</protein>
<dbReference type="GO" id="GO:0006355">
    <property type="term" value="P:regulation of DNA-templated transcription"/>
    <property type="evidence" value="ECO:0007669"/>
    <property type="project" value="InterPro"/>
</dbReference>
<accession>A0A9X6BAU9</accession>